<accession>A0A7T8HMH5</accession>
<dbReference type="AlphaFoldDB" id="A0A7T8HMH5"/>
<dbReference type="Proteomes" id="UP000595437">
    <property type="component" value="Chromosome 3"/>
</dbReference>
<gene>
    <name evidence="1" type="ORF">FKW44_005006</name>
</gene>
<proteinExistence type="predicted"/>
<feature type="non-terminal residue" evidence="1">
    <location>
        <position position="1"/>
    </location>
</feature>
<keyword evidence="2" id="KW-1185">Reference proteome</keyword>
<organism evidence="1 2">
    <name type="scientific">Caligus rogercresseyi</name>
    <name type="common">Sea louse</name>
    <dbReference type="NCBI Taxonomy" id="217165"/>
    <lineage>
        <taxon>Eukaryota</taxon>
        <taxon>Metazoa</taxon>
        <taxon>Ecdysozoa</taxon>
        <taxon>Arthropoda</taxon>
        <taxon>Crustacea</taxon>
        <taxon>Multicrustacea</taxon>
        <taxon>Hexanauplia</taxon>
        <taxon>Copepoda</taxon>
        <taxon>Siphonostomatoida</taxon>
        <taxon>Caligidae</taxon>
        <taxon>Caligus</taxon>
    </lineage>
</organism>
<reference evidence="2" key="1">
    <citation type="submission" date="2021-01" db="EMBL/GenBank/DDBJ databases">
        <title>Caligus Genome Assembly.</title>
        <authorList>
            <person name="Gallardo-Escarate C."/>
        </authorList>
    </citation>
    <scope>NUCLEOTIDE SEQUENCE [LARGE SCALE GENOMIC DNA]</scope>
</reference>
<sequence>RTALGSSLIHGEGVTLSQHPLPTSCYSFYSPLQSPNDSGDEDEDGFWGRLRMMKLGCEYLGSYGERNPSL</sequence>
<protein>
    <submittedName>
        <fullName evidence="1">Uncharacterized protein</fullName>
    </submittedName>
</protein>
<name>A0A7T8HMH5_CALRO</name>
<evidence type="ECO:0000313" key="1">
    <source>
        <dbReference type="EMBL" id="QQP52759.1"/>
    </source>
</evidence>
<dbReference type="EMBL" id="CP045892">
    <property type="protein sequence ID" value="QQP52759.1"/>
    <property type="molecule type" value="Genomic_DNA"/>
</dbReference>
<evidence type="ECO:0000313" key="2">
    <source>
        <dbReference type="Proteomes" id="UP000595437"/>
    </source>
</evidence>